<feature type="active site" evidence="9">
    <location>
        <position position="169"/>
    </location>
</feature>
<keyword evidence="8 9" id="KW-0131">Cell cycle</keyword>
<dbReference type="GO" id="GO:0009037">
    <property type="term" value="F:tyrosine-based site-specific recombinase activity"/>
    <property type="evidence" value="ECO:0007669"/>
    <property type="project" value="UniProtKB-UniRule"/>
</dbReference>
<dbReference type="GO" id="GO:0003677">
    <property type="term" value="F:DNA binding"/>
    <property type="evidence" value="ECO:0007669"/>
    <property type="project" value="UniProtKB-UniRule"/>
</dbReference>
<dbReference type="InterPro" id="IPR013762">
    <property type="entry name" value="Integrase-like_cat_sf"/>
</dbReference>
<comment type="subcellular location">
    <subcellularLocation>
        <location evidence="1 9">Cytoplasm</location>
    </subcellularLocation>
</comment>
<evidence type="ECO:0000256" key="1">
    <source>
        <dbReference type="ARBA" id="ARBA00004496"/>
    </source>
</evidence>
<comment type="function">
    <text evidence="9">Site-specific tyrosine recombinase, which acts by catalyzing the cutting and rejoining of the recombining DNA molecules. The XerC-XerD complex is essential to convert dimers of the bacterial chromosome into monomers to permit their segregation at cell division. It also contributes to the segregational stability of plasmids.</text>
</comment>
<reference evidence="12 13" key="1">
    <citation type="submission" date="2016-01" db="EMBL/GenBank/DDBJ databases">
        <title>Genome sequencing of Roseivirga spongicola UST030701-084.</title>
        <authorList>
            <person name="Selvaratnam C."/>
            <person name="Thevarajoo S."/>
            <person name="Goh K.M."/>
            <person name="Ee R."/>
            <person name="Chan K.-G."/>
            <person name="Chong C.S."/>
        </authorList>
    </citation>
    <scope>NUCLEOTIDE SEQUENCE [LARGE SCALE GENOMIC DNA]</scope>
    <source>
        <strain evidence="12 13">UST030701-084</strain>
    </source>
</reference>
<comment type="caution">
    <text evidence="12">The sequence shown here is derived from an EMBL/GenBank/DDBJ whole genome shotgun (WGS) entry which is preliminary data.</text>
</comment>
<evidence type="ECO:0000256" key="9">
    <source>
        <dbReference type="HAMAP-Rule" id="MF_01808"/>
    </source>
</evidence>
<dbReference type="Gene3D" id="1.10.443.10">
    <property type="entry name" value="Intergrase catalytic core"/>
    <property type="match status" value="1"/>
</dbReference>
<dbReference type="Pfam" id="PF02899">
    <property type="entry name" value="Phage_int_SAM_1"/>
    <property type="match status" value="1"/>
</dbReference>
<keyword evidence="6 9" id="KW-0238">DNA-binding</keyword>
<dbReference type="InterPro" id="IPR010998">
    <property type="entry name" value="Integrase_recombinase_N"/>
</dbReference>
<dbReference type="PROSITE" id="PS51898">
    <property type="entry name" value="TYR_RECOMBINASE"/>
    <property type="match status" value="1"/>
</dbReference>
<evidence type="ECO:0000313" key="13">
    <source>
        <dbReference type="Proteomes" id="UP000075606"/>
    </source>
</evidence>
<dbReference type="InterPro" id="IPR004107">
    <property type="entry name" value="Integrase_SAM-like_N"/>
</dbReference>
<dbReference type="Gene3D" id="1.10.150.130">
    <property type="match status" value="1"/>
</dbReference>
<evidence type="ECO:0000259" key="10">
    <source>
        <dbReference type="PROSITE" id="PS51898"/>
    </source>
</evidence>
<dbReference type="InterPro" id="IPR002104">
    <property type="entry name" value="Integrase_catalytic"/>
</dbReference>
<evidence type="ECO:0000313" key="12">
    <source>
        <dbReference type="EMBL" id="KYG78137.1"/>
    </source>
</evidence>
<evidence type="ECO:0000256" key="4">
    <source>
        <dbReference type="ARBA" id="ARBA00022829"/>
    </source>
</evidence>
<dbReference type="InterPro" id="IPR050090">
    <property type="entry name" value="Tyrosine_recombinase_XerCD"/>
</dbReference>
<dbReference type="PANTHER" id="PTHR30349:SF77">
    <property type="entry name" value="TYROSINE RECOMBINASE XERC"/>
    <property type="match status" value="1"/>
</dbReference>
<dbReference type="Proteomes" id="UP000075606">
    <property type="component" value="Unassembled WGS sequence"/>
</dbReference>
<feature type="active site" evidence="9">
    <location>
        <position position="239"/>
    </location>
</feature>
<feature type="active site" evidence="9">
    <location>
        <position position="265"/>
    </location>
</feature>
<dbReference type="GO" id="GO:0007059">
    <property type="term" value="P:chromosome segregation"/>
    <property type="evidence" value="ECO:0007669"/>
    <property type="project" value="UniProtKB-UniRule"/>
</dbReference>
<evidence type="ECO:0000256" key="8">
    <source>
        <dbReference type="ARBA" id="ARBA00023306"/>
    </source>
</evidence>
<dbReference type="RefSeq" id="WP_068217274.1">
    <property type="nucleotide sequence ID" value="NZ_CP139724.1"/>
</dbReference>
<name>A0A150XHF2_9BACT</name>
<keyword evidence="13" id="KW-1185">Reference proteome</keyword>
<feature type="domain" description="Core-binding (CB)" evidence="11">
    <location>
        <begin position="1"/>
        <end position="83"/>
    </location>
</feature>
<keyword evidence="3 9" id="KW-0132">Cell division</keyword>
<dbReference type="EMBL" id="LRPC01000001">
    <property type="protein sequence ID" value="KYG78137.1"/>
    <property type="molecule type" value="Genomic_DNA"/>
</dbReference>
<sequence length="293" mass="33739">MIDSFLRYISFEKRYSQHTVKSYQNDLNQFEQYAQQQFNISSLSEATQLMIRSWVLSLMDEGTSARTVNRKIASLRSFYKFLLKRESITKDPTQKIKSLKVKKELPGFANEEEFSTFLDRLVFEDSFEGKTEQIILELLYGTGIRLSELLGLKVSDFKSSESTIKVLGKRNKERIIPVSKRLNELLKNLIAEKNHVFSHDQNSYLIVNKNGGQAYPMMIYRIVRKYLNQVPSLDKKSPHALRHTFATHLLDKGADLNAVKDLLGHSSLAATQVYTHNSLEKLKSVFDQAHPKA</sequence>
<evidence type="ECO:0000256" key="5">
    <source>
        <dbReference type="ARBA" id="ARBA00022908"/>
    </source>
</evidence>
<feature type="active site" evidence="9">
    <location>
        <position position="242"/>
    </location>
</feature>
<evidence type="ECO:0000256" key="6">
    <source>
        <dbReference type="ARBA" id="ARBA00023125"/>
    </source>
</evidence>
<dbReference type="SUPFAM" id="SSF56349">
    <property type="entry name" value="DNA breaking-rejoining enzymes"/>
    <property type="match status" value="1"/>
</dbReference>
<feature type="active site" evidence="9">
    <location>
        <position position="145"/>
    </location>
</feature>
<dbReference type="STRING" id="333140.AWW68_05045"/>
<accession>A0A150XHF2</accession>
<gene>
    <name evidence="9" type="primary">xerC</name>
    <name evidence="12" type="ORF">AWW68_05045</name>
</gene>
<dbReference type="GO" id="GO:0051301">
    <property type="term" value="P:cell division"/>
    <property type="evidence" value="ECO:0007669"/>
    <property type="project" value="UniProtKB-KW"/>
</dbReference>
<dbReference type="HAMAP" id="MF_01808">
    <property type="entry name" value="Recomb_XerC_XerD"/>
    <property type="match status" value="1"/>
</dbReference>
<dbReference type="PROSITE" id="PS51900">
    <property type="entry name" value="CB"/>
    <property type="match status" value="1"/>
</dbReference>
<dbReference type="GO" id="GO:0005737">
    <property type="term" value="C:cytoplasm"/>
    <property type="evidence" value="ECO:0007669"/>
    <property type="project" value="UniProtKB-SubCell"/>
</dbReference>
<protein>
    <recommendedName>
        <fullName evidence="9">Tyrosine recombinase XerC</fullName>
    </recommendedName>
</protein>
<dbReference type="GO" id="GO:0006313">
    <property type="term" value="P:DNA transposition"/>
    <property type="evidence" value="ECO:0007669"/>
    <property type="project" value="UniProtKB-UniRule"/>
</dbReference>
<keyword evidence="7 9" id="KW-0233">DNA recombination</keyword>
<comment type="similarity">
    <text evidence="9">Belongs to the 'phage' integrase family. XerC subfamily.</text>
</comment>
<dbReference type="InterPro" id="IPR023009">
    <property type="entry name" value="Tyrosine_recombinase_XerC/XerD"/>
</dbReference>
<proteinExistence type="inferred from homology"/>
<dbReference type="InterPro" id="IPR044068">
    <property type="entry name" value="CB"/>
</dbReference>
<evidence type="ECO:0000256" key="3">
    <source>
        <dbReference type="ARBA" id="ARBA00022618"/>
    </source>
</evidence>
<evidence type="ECO:0000256" key="2">
    <source>
        <dbReference type="ARBA" id="ARBA00022490"/>
    </source>
</evidence>
<dbReference type="Pfam" id="PF00589">
    <property type="entry name" value="Phage_integrase"/>
    <property type="match status" value="1"/>
</dbReference>
<evidence type="ECO:0000256" key="7">
    <source>
        <dbReference type="ARBA" id="ARBA00023172"/>
    </source>
</evidence>
<dbReference type="AlphaFoldDB" id="A0A150XHF2"/>
<dbReference type="InterPro" id="IPR011010">
    <property type="entry name" value="DNA_brk_join_enz"/>
</dbReference>
<keyword evidence="4 9" id="KW-0159">Chromosome partition</keyword>
<keyword evidence="5 9" id="KW-0229">DNA integration</keyword>
<organism evidence="12 13">
    <name type="scientific">Roseivirga spongicola</name>
    <dbReference type="NCBI Taxonomy" id="333140"/>
    <lineage>
        <taxon>Bacteria</taxon>
        <taxon>Pseudomonadati</taxon>
        <taxon>Bacteroidota</taxon>
        <taxon>Cytophagia</taxon>
        <taxon>Cytophagales</taxon>
        <taxon>Roseivirgaceae</taxon>
        <taxon>Roseivirga</taxon>
    </lineage>
</organism>
<evidence type="ECO:0000259" key="11">
    <source>
        <dbReference type="PROSITE" id="PS51900"/>
    </source>
</evidence>
<dbReference type="PANTHER" id="PTHR30349">
    <property type="entry name" value="PHAGE INTEGRASE-RELATED"/>
    <property type="match status" value="1"/>
</dbReference>
<comment type="subunit">
    <text evidence="9">Forms a cyclic heterotetrameric complex composed of two molecules of XerC and two molecules of XerD.</text>
</comment>
<feature type="domain" description="Tyr recombinase" evidence="10">
    <location>
        <begin position="104"/>
        <end position="287"/>
    </location>
</feature>
<dbReference type="OrthoDB" id="9801717at2"/>
<keyword evidence="2 9" id="KW-0963">Cytoplasm</keyword>
<feature type="active site" description="O-(3'-phospho-DNA)-tyrosine intermediate" evidence="9">
    <location>
        <position position="274"/>
    </location>
</feature>